<dbReference type="SUPFAM" id="SSF48334">
    <property type="entry name" value="DNA repair protein MutS, domain III"/>
    <property type="match status" value="1"/>
</dbReference>
<keyword evidence="11" id="KW-1185">Reference proteome</keyword>
<comment type="caution">
    <text evidence="10">The sequence shown here is derived from an EMBL/GenBank/DDBJ whole genome shotgun (WGS) entry which is preliminary data.</text>
</comment>
<dbReference type="InterPro" id="IPR036187">
    <property type="entry name" value="DNA_mismatch_repair_MutS_sf"/>
</dbReference>
<keyword evidence="6 7" id="KW-0234">DNA repair</keyword>
<organism evidence="10 11">
    <name type="scientific">Dimargaris verticillata</name>
    <dbReference type="NCBI Taxonomy" id="2761393"/>
    <lineage>
        <taxon>Eukaryota</taxon>
        <taxon>Fungi</taxon>
        <taxon>Fungi incertae sedis</taxon>
        <taxon>Zoopagomycota</taxon>
        <taxon>Kickxellomycotina</taxon>
        <taxon>Dimargaritomycetes</taxon>
        <taxon>Dimargaritales</taxon>
        <taxon>Dimargaritaceae</taxon>
        <taxon>Dimargaris</taxon>
    </lineage>
</organism>
<dbReference type="PANTHER" id="PTHR11361">
    <property type="entry name" value="DNA MISMATCH REPAIR PROTEIN MUTS FAMILY MEMBER"/>
    <property type="match status" value="1"/>
</dbReference>
<feature type="compositionally biased region" description="Pro residues" evidence="8">
    <location>
        <begin position="67"/>
        <end position="79"/>
    </location>
</feature>
<evidence type="ECO:0000256" key="4">
    <source>
        <dbReference type="ARBA" id="ARBA00022840"/>
    </source>
</evidence>
<dbReference type="Gene3D" id="3.40.50.300">
    <property type="entry name" value="P-loop containing nucleotide triphosphate hydrolases"/>
    <property type="match status" value="1"/>
</dbReference>
<dbReference type="GO" id="GO:0005524">
    <property type="term" value="F:ATP binding"/>
    <property type="evidence" value="ECO:0007669"/>
    <property type="project" value="UniProtKB-UniRule"/>
</dbReference>
<dbReference type="EMBL" id="JANBQB010000043">
    <property type="protein sequence ID" value="KAJ1983733.1"/>
    <property type="molecule type" value="Genomic_DNA"/>
</dbReference>
<dbReference type="Pfam" id="PF01624">
    <property type="entry name" value="MutS_I"/>
    <property type="match status" value="1"/>
</dbReference>
<dbReference type="Gene3D" id="3.40.1170.10">
    <property type="entry name" value="DNA repair protein MutS, domain I"/>
    <property type="match status" value="1"/>
</dbReference>
<name>A0A9W8B622_9FUNG</name>
<dbReference type="InterPro" id="IPR045076">
    <property type="entry name" value="MutS"/>
</dbReference>
<comment type="similarity">
    <text evidence="1 6 7">Belongs to the DNA mismatch repair MutS family.</text>
</comment>
<sequence length="1123" mass="125737">MVNPTQLPSAPLSPEQRDRIELNRQRALKRLQAAESPVQQKTLFSFFSQTPTTPTRSQPAQESIAATPPPKRCASPPSPLQSVARPRQGTPLPQRRAKTRVLAMSSSESEPADSEGDDYCPPADDLPSDTEEPPLPQTPRTDRTRPRTPHIPAAATPRRQQPPMTPTTPRTAKSSTATRSVWLVDIRDAEQRLPSDPEYDPRTLYIPASAWKGFTPFERQFWEIKSKHFDTVVFFKKGKFYELFEKDADIGHQQFDLRLTDRVNMRMVGVPESAFEFWAAQFIAKGYKVARVDQVETAIGKERREKSEKPSKEDSIIRRELTSILTAGTLVDGNMLHQDMATYCLSIKESVTTGVQPPSFGLCFVDTATGQFHLCQFQDDTHRTMLETLLTQVQPKELVYERGNPSRATWRLLKALLHAPVWNGLAPDQEFWDQATTEFELERAGYFKSKTWPAALSAIQTDPLALSAVGGLVSYLRSLKLDQELVSLGNFSRYEPMNHATSLLMDGQTMANLELFQTSEDNAMGWLARSQGDTGAGEAGTLFQLLNHCITPFGKRLFRHWLCHPLRDPVRINARLDALEELTSDGPWRDQLHTGLTRLPDLERLISRVHAGRCRVKDLLGVLQGFEEVQTLLTAFRAAAPRFHSARLQELSVQCPDLTPLLAFFREAFDHQVAEREGNIIPASGVEADYDRVTSQLAELTARFDAYLAEQRTALKCPSIQYRDLRKEVYQLEIPKSVKVPGYYMQLSATKAISRYWTPELQRMVKELNELEDTRNAVFRDIEQRMYQRFDQYYPQWLQTVRTVAEIDCLLSLAYSRDGLGEPVCRPEFVEPTSAVTGGSVLELRNLRHPCVPVGVASDFIPNDTMLGGQEPTMVLLTGPNAGGKSTLLRQTCLAVVMAQLGCYVPAERCRLTPVDRIFTRIGAHDDILRGQSTFMVELSETSKILREATPRSLVILDELGRGTSTFDGYAVAYAVLHHLAGRIGCLGLFSTHYHALTREMGGHPEIALKHMDCHVDPANRDVTFLYKLVSGVCPKSYGMNVANMAGIPRAIVDKAEQVAERFEASHRLTALTNATTQPSCLSPADIADFGYLMGLGHTASTGDSQQALITMAKRWTKTTTLS</sequence>
<dbReference type="FunFam" id="3.40.1170.10:FF:000002">
    <property type="entry name" value="DNA mismatch repair protein"/>
    <property type="match status" value="1"/>
</dbReference>
<feature type="compositionally biased region" description="Low complexity" evidence="8">
    <location>
        <begin position="152"/>
        <end position="171"/>
    </location>
</feature>
<dbReference type="InterPro" id="IPR007860">
    <property type="entry name" value="DNA_mmatch_repair_MutS_con_dom"/>
</dbReference>
<keyword evidence="2 6" id="KW-0547">Nucleotide-binding</keyword>
<gene>
    <name evidence="10" type="primary">MSH6</name>
    <name evidence="10" type="ORF">H4R34_001111</name>
</gene>
<evidence type="ECO:0000256" key="3">
    <source>
        <dbReference type="ARBA" id="ARBA00022763"/>
    </source>
</evidence>
<evidence type="ECO:0000256" key="1">
    <source>
        <dbReference type="ARBA" id="ARBA00006271"/>
    </source>
</evidence>
<dbReference type="Pfam" id="PF05192">
    <property type="entry name" value="MutS_III"/>
    <property type="match status" value="1"/>
</dbReference>
<evidence type="ECO:0000313" key="10">
    <source>
        <dbReference type="EMBL" id="KAJ1983733.1"/>
    </source>
</evidence>
<evidence type="ECO:0000256" key="2">
    <source>
        <dbReference type="ARBA" id="ARBA00022741"/>
    </source>
</evidence>
<dbReference type="InterPro" id="IPR017261">
    <property type="entry name" value="DNA_mismatch_repair_MutS/MSH"/>
</dbReference>
<dbReference type="Pfam" id="PF05188">
    <property type="entry name" value="MutS_II"/>
    <property type="match status" value="1"/>
</dbReference>
<dbReference type="InterPro" id="IPR007696">
    <property type="entry name" value="DNA_mismatch_repair_MutS_core"/>
</dbReference>
<dbReference type="InterPro" id="IPR027417">
    <property type="entry name" value="P-loop_NTPase"/>
</dbReference>
<feature type="domain" description="DNA mismatch repair proteins mutS family" evidence="9">
    <location>
        <begin position="953"/>
        <end position="969"/>
    </location>
</feature>
<protein>
    <recommendedName>
        <fullName evidence="6">DNA mismatch repair protein</fullName>
    </recommendedName>
</protein>
<evidence type="ECO:0000259" key="9">
    <source>
        <dbReference type="PROSITE" id="PS00486"/>
    </source>
</evidence>
<evidence type="ECO:0000256" key="8">
    <source>
        <dbReference type="SAM" id="MobiDB-lite"/>
    </source>
</evidence>
<proteinExistence type="inferred from homology"/>
<dbReference type="NCBIfam" id="NF003810">
    <property type="entry name" value="PRK05399.1"/>
    <property type="match status" value="1"/>
</dbReference>
<dbReference type="InterPro" id="IPR007695">
    <property type="entry name" value="DNA_mismatch_repair_MutS-lik_N"/>
</dbReference>
<dbReference type="Proteomes" id="UP001151582">
    <property type="component" value="Unassembled WGS sequence"/>
</dbReference>
<keyword evidence="5 6" id="KW-0238">DNA-binding</keyword>
<dbReference type="SUPFAM" id="SSF55271">
    <property type="entry name" value="DNA repair protein MutS, domain I"/>
    <property type="match status" value="1"/>
</dbReference>
<dbReference type="SMART" id="SM00533">
    <property type="entry name" value="MUTSd"/>
    <property type="match status" value="1"/>
</dbReference>
<dbReference type="AlphaFoldDB" id="A0A9W8B622"/>
<keyword evidence="4 6" id="KW-0067">ATP-binding</keyword>
<evidence type="ECO:0000313" key="11">
    <source>
        <dbReference type="Proteomes" id="UP001151582"/>
    </source>
</evidence>
<dbReference type="Pfam" id="PF00488">
    <property type="entry name" value="MutS_V"/>
    <property type="match status" value="1"/>
</dbReference>
<accession>A0A9W8B622</accession>
<dbReference type="Pfam" id="PF05190">
    <property type="entry name" value="MutS_IV"/>
    <property type="match status" value="1"/>
</dbReference>
<comment type="function">
    <text evidence="6 7">Component of the post-replicative DNA mismatch repair system (MMR).</text>
</comment>
<dbReference type="CDD" id="cd03286">
    <property type="entry name" value="ABC_MSH6_euk"/>
    <property type="match status" value="1"/>
</dbReference>
<dbReference type="PROSITE" id="PS00486">
    <property type="entry name" value="DNA_MISMATCH_REPAIR_2"/>
    <property type="match status" value="1"/>
</dbReference>
<dbReference type="InterPro" id="IPR036678">
    <property type="entry name" value="MutS_con_dom_sf"/>
</dbReference>
<dbReference type="InterPro" id="IPR000432">
    <property type="entry name" value="DNA_mismatch_repair_MutS_C"/>
</dbReference>
<feature type="region of interest" description="Disordered" evidence="8">
    <location>
        <begin position="32"/>
        <end position="179"/>
    </location>
</feature>
<dbReference type="GO" id="GO:0140664">
    <property type="term" value="F:ATP-dependent DNA damage sensor activity"/>
    <property type="evidence" value="ECO:0007669"/>
    <property type="project" value="InterPro"/>
</dbReference>
<evidence type="ECO:0000256" key="7">
    <source>
        <dbReference type="RuleBase" id="RU003756"/>
    </source>
</evidence>
<dbReference type="PANTHER" id="PTHR11361:SF148">
    <property type="entry name" value="DNA MISMATCH REPAIR PROTEIN MSH6"/>
    <property type="match status" value="1"/>
</dbReference>
<dbReference type="FunFam" id="1.10.1420.10:FF:000005">
    <property type="entry name" value="DNA mismatch repair protein"/>
    <property type="match status" value="1"/>
</dbReference>
<reference evidence="10" key="1">
    <citation type="submission" date="2022-07" db="EMBL/GenBank/DDBJ databases">
        <title>Phylogenomic reconstructions and comparative analyses of Kickxellomycotina fungi.</title>
        <authorList>
            <person name="Reynolds N.K."/>
            <person name="Stajich J.E."/>
            <person name="Barry K."/>
            <person name="Grigoriev I.V."/>
            <person name="Crous P."/>
            <person name="Smith M.E."/>
        </authorList>
    </citation>
    <scope>NUCLEOTIDE SEQUENCE</scope>
    <source>
        <strain evidence="10">RSA 567</strain>
    </source>
</reference>
<dbReference type="GO" id="GO:0030983">
    <property type="term" value="F:mismatched DNA binding"/>
    <property type="evidence" value="ECO:0007669"/>
    <property type="project" value="UniProtKB-UniRule"/>
</dbReference>
<keyword evidence="3 6" id="KW-0227">DNA damage</keyword>
<feature type="compositionally biased region" description="Low complexity" evidence="8">
    <location>
        <begin position="42"/>
        <end position="61"/>
    </location>
</feature>
<dbReference type="SUPFAM" id="SSF53150">
    <property type="entry name" value="DNA repair protein MutS, domain II"/>
    <property type="match status" value="1"/>
</dbReference>
<dbReference type="PIRSF" id="PIRSF037677">
    <property type="entry name" value="DNA_mis_repair_Msh6"/>
    <property type="match status" value="1"/>
</dbReference>
<dbReference type="InterPro" id="IPR007861">
    <property type="entry name" value="DNA_mismatch_repair_MutS_clamp"/>
</dbReference>
<dbReference type="OrthoDB" id="10252754at2759"/>
<dbReference type="InterPro" id="IPR016151">
    <property type="entry name" value="DNA_mismatch_repair_MutS_N"/>
</dbReference>
<dbReference type="GO" id="GO:0032301">
    <property type="term" value="C:MutSalpha complex"/>
    <property type="evidence" value="ECO:0007669"/>
    <property type="project" value="TreeGrafter"/>
</dbReference>
<evidence type="ECO:0000256" key="6">
    <source>
        <dbReference type="PIRNR" id="PIRNR037677"/>
    </source>
</evidence>
<dbReference type="Gene3D" id="3.30.420.110">
    <property type="entry name" value="MutS, connector domain"/>
    <property type="match status" value="1"/>
</dbReference>
<dbReference type="SMART" id="SM00534">
    <property type="entry name" value="MUTSac"/>
    <property type="match status" value="1"/>
</dbReference>
<evidence type="ECO:0000256" key="5">
    <source>
        <dbReference type="ARBA" id="ARBA00023125"/>
    </source>
</evidence>
<dbReference type="Gene3D" id="1.10.1420.10">
    <property type="match status" value="2"/>
</dbReference>
<dbReference type="SUPFAM" id="SSF52540">
    <property type="entry name" value="P-loop containing nucleoside triphosphate hydrolases"/>
    <property type="match status" value="1"/>
</dbReference>
<dbReference type="GO" id="GO:0006298">
    <property type="term" value="P:mismatch repair"/>
    <property type="evidence" value="ECO:0007669"/>
    <property type="project" value="InterPro"/>
</dbReference>